<dbReference type="RefSeq" id="WP_344727431.1">
    <property type="nucleotide sequence ID" value="NZ_BAAAUS010000043.1"/>
</dbReference>
<proteinExistence type="predicted"/>
<evidence type="ECO:0008006" key="4">
    <source>
        <dbReference type="Google" id="ProtNLM"/>
    </source>
</evidence>
<organism evidence="2 3">
    <name type="scientific">Pseudonocardia yunnanensis</name>
    <dbReference type="NCBI Taxonomy" id="58107"/>
    <lineage>
        <taxon>Bacteria</taxon>
        <taxon>Bacillati</taxon>
        <taxon>Actinomycetota</taxon>
        <taxon>Actinomycetes</taxon>
        <taxon>Pseudonocardiales</taxon>
        <taxon>Pseudonocardiaceae</taxon>
        <taxon>Pseudonocardia</taxon>
    </lineage>
</organism>
<keyword evidence="1" id="KW-0472">Membrane</keyword>
<keyword evidence="1" id="KW-1133">Transmembrane helix</keyword>
<name>A0ABW4F100_9PSEU</name>
<dbReference type="Proteomes" id="UP001597114">
    <property type="component" value="Unassembled WGS sequence"/>
</dbReference>
<evidence type="ECO:0000313" key="3">
    <source>
        <dbReference type="Proteomes" id="UP001597114"/>
    </source>
</evidence>
<feature type="transmembrane region" description="Helical" evidence="1">
    <location>
        <begin position="7"/>
        <end position="35"/>
    </location>
</feature>
<reference evidence="3" key="1">
    <citation type="journal article" date="2019" name="Int. J. Syst. Evol. Microbiol.">
        <title>The Global Catalogue of Microorganisms (GCM) 10K type strain sequencing project: providing services to taxonomists for standard genome sequencing and annotation.</title>
        <authorList>
            <consortium name="The Broad Institute Genomics Platform"/>
            <consortium name="The Broad Institute Genome Sequencing Center for Infectious Disease"/>
            <person name="Wu L."/>
            <person name="Ma J."/>
        </authorList>
    </citation>
    <scope>NUCLEOTIDE SEQUENCE [LARGE SCALE GENOMIC DNA]</scope>
    <source>
        <strain evidence="3">CCM 7043</strain>
    </source>
</reference>
<feature type="transmembrane region" description="Helical" evidence="1">
    <location>
        <begin position="55"/>
        <end position="76"/>
    </location>
</feature>
<keyword evidence="3" id="KW-1185">Reference proteome</keyword>
<evidence type="ECO:0000256" key="1">
    <source>
        <dbReference type="SAM" id="Phobius"/>
    </source>
</evidence>
<evidence type="ECO:0000313" key="2">
    <source>
        <dbReference type="EMBL" id="MFD1520305.1"/>
    </source>
</evidence>
<keyword evidence="1" id="KW-0812">Transmembrane</keyword>
<gene>
    <name evidence="2" type="ORF">ACFSJD_22615</name>
</gene>
<protein>
    <recommendedName>
        <fullName evidence="4">Secreted protein</fullName>
    </recommendedName>
</protein>
<sequence>MHIAWDSILVVFVVSFAAAVAVVVLVSFALVALSARESASAEGPSARIGVGSSTAIAGICLTAAAAIVLYGLYLIVA</sequence>
<accession>A0ABW4F100</accession>
<comment type="caution">
    <text evidence="2">The sequence shown here is derived from an EMBL/GenBank/DDBJ whole genome shotgun (WGS) entry which is preliminary data.</text>
</comment>
<dbReference type="EMBL" id="JBHUCO010000024">
    <property type="protein sequence ID" value="MFD1520305.1"/>
    <property type="molecule type" value="Genomic_DNA"/>
</dbReference>